<dbReference type="PaxDb" id="65489-OBART12G18760.1"/>
<evidence type="ECO:0000313" key="11">
    <source>
        <dbReference type="Proteomes" id="UP000026960"/>
    </source>
</evidence>
<dbReference type="Gene3D" id="3.40.50.1820">
    <property type="entry name" value="alpha/beta hydrolase"/>
    <property type="match status" value="1"/>
</dbReference>
<feature type="domain" description="Fungal lipase-type" evidence="9">
    <location>
        <begin position="105"/>
        <end position="258"/>
    </location>
</feature>
<keyword evidence="7" id="KW-0442">Lipid degradation</keyword>
<dbReference type="EnsemblPlants" id="OBART12G18760.1">
    <property type="protein sequence ID" value="OBART12G18760.1"/>
    <property type="gene ID" value="OBART12G18760"/>
</dbReference>
<name>A0A0D3HWQ2_9ORYZ</name>
<dbReference type="STRING" id="65489.A0A0D3HWQ2"/>
<sequence>MADQLPTDLNNAELIMYGLMVDAAYKGFAADEKQPIEPYGYDSVLSRQNEIAAACAGHSRYFATTYLYATIKPVEGLPFLDSALDKSYWFGYVAVSARADRLDIVVAWRGSVTPMDLVMDVHAELKPFDGDAAATGKVEEGFYNVYTSSMDSSKQKHGVLSAKQQVVKEVTRLVSYFREHPCIRVTMTGHSLGGALALMSAHDAAAALARYDHVQVRAVTFGAPRVGDEVFRNALENSNVKVVRVVVDKDPVPSMPPPNIGFVDVGDYNIKLVDDTSPLKQSPHSLGLYLRLLGLPQKQPGGSSSPAATTSTVDKGPKMVLESDGYARVPLHELERWILTPAARSRL</sequence>
<reference evidence="10" key="2">
    <citation type="submission" date="2015-03" db="UniProtKB">
        <authorList>
            <consortium name="EnsemblPlants"/>
        </authorList>
    </citation>
    <scope>IDENTIFICATION</scope>
</reference>
<evidence type="ECO:0000256" key="4">
    <source>
        <dbReference type="ARBA" id="ARBA00022640"/>
    </source>
</evidence>
<dbReference type="Pfam" id="PF01764">
    <property type="entry name" value="Lipase_3"/>
    <property type="match status" value="1"/>
</dbReference>
<dbReference type="Proteomes" id="UP000026960">
    <property type="component" value="Chromosome 12"/>
</dbReference>
<comment type="subcellular location">
    <subcellularLocation>
        <location evidence="1">Plastid</location>
        <location evidence="1">Chloroplast</location>
    </subcellularLocation>
</comment>
<dbReference type="HOGENOM" id="CLU_063334_0_0_1"/>
<protein>
    <recommendedName>
        <fullName evidence="9">Fungal lipase-type domain-containing protein</fullName>
    </recommendedName>
</protein>
<evidence type="ECO:0000256" key="1">
    <source>
        <dbReference type="ARBA" id="ARBA00004229"/>
    </source>
</evidence>
<keyword evidence="6" id="KW-0809">Transit peptide</keyword>
<evidence type="ECO:0000256" key="7">
    <source>
        <dbReference type="ARBA" id="ARBA00022963"/>
    </source>
</evidence>
<dbReference type="InterPro" id="IPR029058">
    <property type="entry name" value="AB_hydrolase_fold"/>
</dbReference>
<dbReference type="CDD" id="cd00519">
    <property type="entry name" value="Lipase_3"/>
    <property type="match status" value="1"/>
</dbReference>
<keyword evidence="5" id="KW-0378">Hydrolase</keyword>
<keyword evidence="11" id="KW-1185">Reference proteome</keyword>
<keyword evidence="3" id="KW-0150">Chloroplast</keyword>
<evidence type="ECO:0000256" key="5">
    <source>
        <dbReference type="ARBA" id="ARBA00022801"/>
    </source>
</evidence>
<dbReference type="GO" id="GO:0009507">
    <property type="term" value="C:chloroplast"/>
    <property type="evidence" value="ECO:0007669"/>
    <property type="project" value="UniProtKB-SubCell"/>
</dbReference>
<keyword evidence="8" id="KW-0443">Lipid metabolism</keyword>
<keyword evidence="4" id="KW-0934">Plastid</keyword>
<evidence type="ECO:0000256" key="3">
    <source>
        <dbReference type="ARBA" id="ARBA00022528"/>
    </source>
</evidence>
<evidence type="ECO:0000256" key="2">
    <source>
        <dbReference type="ARBA" id="ARBA00010701"/>
    </source>
</evidence>
<dbReference type="PANTHER" id="PTHR31403">
    <property type="entry name" value="PHOSPHOLIPASE A1-IBETA2, CHLOROPLASTIC"/>
    <property type="match status" value="1"/>
</dbReference>
<evidence type="ECO:0000256" key="8">
    <source>
        <dbReference type="ARBA" id="ARBA00023098"/>
    </source>
</evidence>
<dbReference type="eggNOG" id="KOG4569">
    <property type="taxonomic scope" value="Eukaryota"/>
</dbReference>
<dbReference type="PANTHER" id="PTHR31403:SF11">
    <property type="entry name" value="OS12G0614500 PROTEIN"/>
    <property type="match status" value="1"/>
</dbReference>
<evidence type="ECO:0000313" key="10">
    <source>
        <dbReference type="EnsemblPlants" id="OBART12G18760.1"/>
    </source>
</evidence>
<comment type="similarity">
    <text evidence="2">Belongs to the AB hydrolase superfamily. Lipase family.</text>
</comment>
<dbReference type="GO" id="GO:0004620">
    <property type="term" value="F:phospholipase activity"/>
    <property type="evidence" value="ECO:0007669"/>
    <property type="project" value="TreeGrafter"/>
</dbReference>
<organism evidence="10">
    <name type="scientific">Oryza barthii</name>
    <dbReference type="NCBI Taxonomy" id="65489"/>
    <lineage>
        <taxon>Eukaryota</taxon>
        <taxon>Viridiplantae</taxon>
        <taxon>Streptophyta</taxon>
        <taxon>Embryophyta</taxon>
        <taxon>Tracheophyta</taxon>
        <taxon>Spermatophyta</taxon>
        <taxon>Magnoliopsida</taxon>
        <taxon>Liliopsida</taxon>
        <taxon>Poales</taxon>
        <taxon>Poaceae</taxon>
        <taxon>BOP clade</taxon>
        <taxon>Oryzoideae</taxon>
        <taxon>Oryzeae</taxon>
        <taxon>Oryzinae</taxon>
        <taxon>Oryza</taxon>
    </lineage>
</organism>
<dbReference type="Gramene" id="OBART12G18760.1">
    <property type="protein sequence ID" value="OBART12G18760.1"/>
    <property type="gene ID" value="OBART12G18760"/>
</dbReference>
<reference evidence="10" key="1">
    <citation type="journal article" date="2009" name="Rice">
        <title>De Novo Next Generation Sequencing of Plant Genomes.</title>
        <authorList>
            <person name="Rounsley S."/>
            <person name="Marri P.R."/>
            <person name="Yu Y."/>
            <person name="He R."/>
            <person name="Sisneros N."/>
            <person name="Goicoechea J.L."/>
            <person name="Lee S.J."/>
            <person name="Angelova A."/>
            <person name="Kudrna D."/>
            <person name="Luo M."/>
            <person name="Affourtit J."/>
            <person name="Desany B."/>
            <person name="Knight J."/>
            <person name="Niazi F."/>
            <person name="Egholm M."/>
            <person name="Wing R.A."/>
        </authorList>
    </citation>
    <scope>NUCLEOTIDE SEQUENCE [LARGE SCALE GENOMIC DNA]</scope>
    <source>
        <strain evidence="10">cv. IRGC 105608</strain>
    </source>
</reference>
<dbReference type="AlphaFoldDB" id="A0A0D3HWQ2"/>
<dbReference type="InterPro" id="IPR002921">
    <property type="entry name" value="Fungal_lipase-type"/>
</dbReference>
<dbReference type="SUPFAM" id="SSF53474">
    <property type="entry name" value="alpha/beta-Hydrolases"/>
    <property type="match status" value="1"/>
</dbReference>
<accession>A0A0D3HWQ2</accession>
<dbReference type="GO" id="GO:0016042">
    <property type="term" value="P:lipid catabolic process"/>
    <property type="evidence" value="ECO:0007669"/>
    <property type="project" value="UniProtKB-KW"/>
</dbReference>
<evidence type="ECO:0000256" key="6">
    <source>
        <dbReference type="ARBA" id="ARBA00022946"/>
    </source>
</evidence>
<proteinExistence type="inferred from homology"/>
<evidence type="ECO:0000259" key="9">
    <source>
        <dbReference type="Pfam" id="PF01764"/>
    </source>
</evidence>